<evidence type="ECO:0000256" key="10">
    <source>
        <dbReference type="SAM" id="MobiDB-lite"/>
    </source>
</evidence>
<comment type="similarity">
    <text evidence="1 9">Belongs to the lysophospholipase family.</text>
</comment>
<comment type="catalytic activity">
    <reaction evidence="9">
        <text>a 1-acyl-sn-glycero-3-phosphocholine + H2O = sn-glycerol 3-phosphocholine + a fatty acid + H(+)</text>
        <dbReference type="Rhea" id="RHEA:15177"/>
        <dbReference type="ChEBI" id="CHEBI:15377"/>
        <dbReference type="ChEBI" id="CHEBI:15378"/>
        <dbReference type="ChEBI" id="CHEBI:16870"/>
        <dbReference type="ChEBI" id="CHEBI:28868"/>
        <dbReference type="ChEBI" id="CHEBI:58168"/>
        <dbReference type="EC" id="3.1.1.5"/>
    </reaction>
</comment>
<evidence type="ECO:0000256" key="2">
    <source>
        <dbReference type="ARBA" id="ARBA00013274"/>
    </source>
</evidence>
<keyword evidence="5 8" id="KW-0442">Lipid degradation</keyword>
<dbReference type="InterPro" id="IPR016035">
    <property type="entry name" value="Acyl_Trfase/lysoPLipase"/>
</dbReference>
<keyword evidence="4 8" id="KW-0378">Hydrolase</keyword>
<dbReference type="EMBL" id="JAWRVE010000170">
    <property type="protein sequence ID" value="KAL1851668.1"/>
    <property type="molecule type" value="Genomic_DNA"/>
</dbReference>
<keyword evidence="3" id="KW-0732">Signal</keyword>
<dbReference type="Proteomes" id="UP001583177">
    <property type="component" value="Unassembled WGS sequence"/>
</dbReference>
<evidence type="ECO:0000313" key="13">
    <source>
        <dbReference type="Proteomes" id="UP001583177"/>
    </source>
</evidence>
<accession>A0ABR3W2R1</accession>
<evidence type="ECO:0000259" key="11">
    <source>
        <dbReference type="PROSITE" id="PS51210"/>
    </source>
</evidence>
<proteinExistence type="inferred from homology"/>
<evidence type="ECO:0000256" key="5">
    <source>
        <dbReference type="ARBA" id="ARBA00022963"/>
    </source>
</evidence>
<sequence length="612" mass="65816">MATAPMLLSAASSNGYGAQTIDCPSNNKPTIRDSKSLSASETSWTEKRRNNTVPALRDLIKRLDITGFDSDAYFDSVKNFSMLPNIGIAVSGGGWRALMNGAGAVAAYDSCTPGSTGAGHLGGLLQSATYLTGLSGGGWLVSSLYGNDFPTVQSIIDTENTTSIWQFQYSVFEGPDMGDTGTSNAGAYFGDLVDQVAAKFDSGFGTTLTDYWGRALSFQLLDPSGNSVSTYSSIQDNPEFVSTKFPLPILVADERQEGKSVLFSTNTTNYEFTPWELGSFDNVGFVPLKYVGSNFSAGEIPANEKCVTGFDELSFVLGTSSSLFNQFLLQMNTTDMVPAILRKAVTDVLMGLDENHVDVADWSPNPFYHWNYATNANAQTKKFTLVDGGEDLQNIPFTPLLQPSRKVEVIFAIDSSADTLGAAGPNWPNGTAMVATYERSQAQDNGTTFPSVPDVNTFVNLGLNSRPTLFGCDTGNLTANSTAPLVVYLPHSPYVFNSNVSTFTPSYQLDVRNAIIQNGYDVVTRGNGTVDSQWPTCVGCAIMARSWGRTNTTVPDVCSGCFSKYCWDGTTNHTTPGPYTPPMLLQQVKVEGAAGQLKPRGRQLDFSPPLLL</sequence>
<evidence type="ECO:0000256" key="8">
    <source>
        <dbReference type="PROSITE-ProRule" id="PRU00555"/>
    </source>
</evidence>
<dbReference type="GO" id="GO:0004622">
    <property type="term" value="F:phosphatidylcholine lysophospholipase activity"/>
    <property type="evidence" value="ECO:0007669"/>
    <property type="project" value="UniProtKB-EC"/>
</dbReference>
<evidence type="ECO:0000313" key="12">
    <source>
        <dbReference type="EMBL" id="KAL1851668.1"/>
    </source>
</evidence>
<dbReference type="Pfam" id="PF01735">
    <property type="entry name" value="PLA2_B"/>
    <property type="match status" value="1"/>
</dbReference>
<feature type="compositionally biased region" description="Polar residues" evidence="10">
    <location>
        <begin position="19"/>
        <end position="29"/>
    </location>
</feature>
<dbReference type="PANTHER" id="PTHR10728">
    <property type="entry name" value="CYTOSOLIC PHOSPHOLIPASE A2"/>
    <property type="match status" value="1"/>
</dbReference>
<feature type="region of interest" description="Disordered" evidence="10">
    <location>
        <begin position="19"/>
        <end position="47"/>
    </location>
</feature>
<dbReference type="SUPFAM" id="SSF52151">
    <property type="entry name" value="FabD/lysophospholipase-like"/>
    <property type="match status" value="1"/>
</dbReference>
<evidence type="ECO:0000256" key="6">
    <source>
        <dbReference type="ARBA" id="ARBA00023098"/>
    </source>
</evidence>
<dbReference type="PANTHER" id="PTHR10728:SF33">
    <property type="entry name" value="LYSOPHOSPHOLIPASE 1-RELATED"/>
    <property type="match status" value="1"/>
</dbReference>
<evidence type="ECO:0000256" key="4">
    <source>
        <dbReference type="ARBA" id="ARBA00022801"/>
    </source>
</evidence>
<evidence type="ECO:0000256" key="9">
    <source>
        <dbReference type="RuleBase" id="RU362103"/>
    </source>
</evidence>
<dbReference type="PROSITE" id="PS51210">
    <property type="entry name" value="PLA2C"/>
    <property type="match status" value="1"/>
</dbReference>
<feature type="domain" description="PLA2c" evidence="11">
    <location>
        <begin position="22"/>
        <end position="572"/>
    </location>
</feature>
<evidence type="ECO:0000256" key="1">
    <source>
        <dbReference type="ARBA" id="ARBA00008780"/>
    </source>
</evidence>
<keyword evidence="7" id="KW-0325">Glycoprotein</keyword>
<evidence type="ECO:0000256" key="7">
    <source>
        <dbReference type="ARBA" id="ARBA00023180"/>
    </source>
</evidence>
<keyword evidence="13" id="KW-1185">Reference proteome</keyword>
<name>A0ABR3W2R1_9PEZI</name>
<dbReference type="SMART" id="SM00022">
    <property type="entry name" value="PLAc"/>
    <property type="match status" value="1"/>
</dbReference>
<dbReference type="EC" id="3.1.1.5" evidence="2 9"/>
<gene>
    <name evidence="12" type="primary">PLB1_2</name>
    <name evidence="12" type="ORF">Daus18300_012477</name>
</gene>
<dbReference type="InterPro" id="IPR002642">
    <property type="entry name" value="LysoPLipase_cat_dom"/>
</dbReference>
<evidence type="ECO:0000256" key="3">
    <source>
        <dbReference type="ARBA" id="ARBA00022729"/>
    </source>
</evidence>
<organism evidence="12 13">
    <name type="scientific">Diaporthe australafricana</name>
    <dbReference type="NCBI Taxonomy" id="127596"/>
    <lineage>
        <taxon>Eukaryota</taxon>
        <taxon>Fungi</taxon>
        <taxon>Dikarya</taxon>
        <taxon>Ascomycota</taxon>
        <taxon>Pezizomycotina</taxon>
        <taxon>Sordariomycetes</taxon>
        <taxon>Sordariomycetidae</taxon>
        <taxon>Diaporthales</taxon>
        <taxon>Diaporthaceae</taxon>
        <taxon>Diaporthe</taxon>
    </lineage>
</organism>
<dbReference type="Gene3D" id="3.40.1090.10">
    <property type="entry name" value="Cytosolic phospholipase A2 catalytic domain"/>
    <property type="match status" value="1"/>
</dbReference>
<keyword evidence="6 8" id="KW-0443">Lipid metabolism</keyword>
<reference evidence="12 13" key="1">
    <citation type="journal article" date="2024" name="IMA Fungus">
        <title>IMA Genome - F19 : A genome assembly and annotation guide to empower mycologists, including annotated draft genome sequences of Ceratocystis pirilliformis, Diaporthe australafricana, Fusarium ophioides, Paecilomyces lecythidis, and Sporothrix stenoceras.</title>
        <authorList>
            <person name="Aylward J."/>
            <person name="Wilson A.M."/>
            <person name="Visagie C.M."/>
            <person name="Spraker J."/>
            <person name="Barnes I."/>
            <person name="Buitendag C."/>
            <person name="Ceriani C."/>
            <person name="Del Mar Angel L."/>
            <person name="du Plessis D."/>
            <person name="Fuchs T."/>
            <person name="Gasser K."/>
            <person name="Kramer D."/>
            <person name="Li W."/>
            <person name="Munsamy K."/>
            <person name="Piso A."/>
            <person name="Price J.L."/>
            <person name="Sonnekus B."/>
            <person name="Thomas C."/>
            <person name="van der Nest A."/>
            <person name="van Dijk A."/>
            <person name="van Heerden A."/>
            <person name="van Vuuren N."/>
            <person name="Yilmaz N."/>
            <person name="Duong T.A."/>
            <person name="van der Merwe N.A."/>
            <person name="Wingfield M.J."/>
            <person name="Wingfield B.D."/>
        </authorList>
    </citation>
    <scope>NUCLEOTIDE SEQUENCE [LARGE SCALE GENOMIC DNA]</scope>
    <source>
        <strain evidence="12 13">CMW 18300</strain>
    </source>
</reference>
<comment type="caution">
    <text evidence="12">The sequence shown here is derived from an EMBL/GenBank/DDBJ whole genome shotgun (WGS) entry which is preliminary data.</text>
</comment>
<protein>
    <recommendedName>
        <fullName evidence="2 9">Lysophospholipase</fullName>
        <ecNumber evidence="2 9">3.1.1.5</ecNumber>
    </recommendedName>
</protein>